<dbReference type="GO" id="GO:0003697">
    <property type="term" value="F:single-stranded DNA binding"/>
    <property type="evidence" value="ECO:0007669"/>
    <property type="project" value="InterPro"/>
</dbReference>
<evidence type="ECO:0000313" key="3">
    <source>
        <dbReference type="EMBL" id="QTE30060.1"/>
    </source>
</evidence>
<dbReference type="Pfam" id="PF08401">
    <property type="entry name" value="ArdcN"/>
    <property type="match status" value="1"/>
</dbReference>
<feature type="region of interest" description="Disordered" evidence="1">
    <location>
        <begin position="101"/>
        <end position="125"/>
    </location>
</feature>
<dbReference type="InterPro" id="IPR013610">
    <property type="entry name" value="ArdC_N"/>
</dbReference>
<accession>A0A8A4ZDK1</accession>
<feature type="domain" description="N-terminal" evidence="2">
    <location>
        <begin position="20"/>
        <end position="101"/>
    </location>
</feature>
<proteinExistence type="predicted"/>
<evidence type="ECO:0000259" key="2">
    <source>
        <dbReference type="Pfam" id="PF08401"/>
    </source>
</evidence>
<dbReference type="AlphaFoldDB" id="A0A8A4ZDK1"/>
<evidence type="ECO:0000313" key="4">
    <source>
        <dbReference type="Proteomes" id="UP000663937"/>
    </source>
</evidence>
<evidence type="ECO:0000256" key="1">
    <source>
        <dbReference type="SAM" id="MobiDB-lite"/>
    </source>
</evidence>
<dbReference type="KEGG" id="psic:J4E96_03280"/>
<dbReference type="Proteomes" id="UP000663937">
    <property type="component" value="Chromosome"/>
</dbReference>
<organism evidence="3 4">
    <name type="scientific">Pengzhenrongella sicca</name>
    <dbReference type="NCBI Taxonomy" id="2819238"/>
    <lineage>
        <taxon>Bacteria</taxon>
        <taxon>Bacillati</taxon>
        <taxon>Actinomycetota</taxon>
        <taxon>Actinomycetes</taxon>
        <taxon>Micrococcales</taxon>
        <taxon>Pengzhenrongella</taxon>
    </lineage>
</organism>
<gene>
    <name evidence="3" type="ORF">J4E96_03280</name>
</gene>
<dbReference type="EMBL" id="CP071868">
    <property type="protein sequence ID" value="QTE30060.1"/>
    <property type="molecule type" value="Genomic_DNA"/>
</dbReference>
<name>A0A8A4ZDK1_9MICO</name>
<dbReference type="RefSeq" id="WP_227424375.1">
    <property type="nucleotide sequence ID" value="NZ_CP071868.1"/>
</dbReference>
<keyword evidence="4" id="KW-1185">Reference proteome</keyword>
<feature type="compositionally biased region" description="Low complexity" evidence="1">
    <location>
        <begin position="108"/>
        <end position="124"/>
    </location>
</feature>
<protein>
    <recommendedName>
        <fullName evidence="2">N-terminal domain-containing protein</fullName>
    </recommendedName>
</protein>
<sequence>MVARRGDWPTPEEKLNALHAKLVAAVEELASSDAWHRMLVVAARFPTYSPSNILLIATQRPDATRVAGFRTWSNLGRHVNKGEHGIAILAPCLYRGDPDDARADTDAAAKPAAPPDAAAAAKPGPVERRHLRGFRVVHVFDLSQTDGEPLPDVAPELLRGEPPAELWDHLELLIKEDGYAVERGECAGANGYTDYTTRTVRVLDDVDPLQATKTLIHEAAHIRAGHQERFPTYRSSLRCRGIAEVEAESIAYLVSGLAGLDSTAYSVPYIADWSGGDSTVLNDTAARVLSVARTMGELLVPRALQVRGAVSERLAPRVGRNLAVASKRVESTDSIFLN</sequence>
<reference evidence="3" key="1">
    <citation type="submission" date="2021-03" db="EMBL/GenBank/DDBJ databases">
        <title>Pengzhenrongella sicca gen. nov., sp. nov., a new member of suborder Micrococcineae isolated from High-Arctic tundra soil.</title>
        <authorList>
            <person name="Peng F."/>
        </authorList>
    </citation>
    <scope>NUCLEOTIDE SEQUENCE</scope>
    <source>
        <strain evidence="3">LRZ-2</strain>
    </source>
</reference>